<accession>A0A0H3K0T8</accession>
<evidence type="ECO:0000313" key="2">
    <source>
        <dbReference type="Proteomes" id="UP000001175"/>
    </source>
</evidence>
<dbReference type="EMBL" id="AP008231">
    <property type="protein sequence ID" value="BAD78644.1"/>
    <property type="molecule type" value="Genomic_DNA"/>
</dbReference>
<proteinExistence type="predicted"/>
<dbReference type="Proteomes" id="UP000001175">
    <property type="component" value="Chromosome"/>
</dbReference>
<gene>
    <name evidence="1" type="ordered locus">syc0454_c</name>
</gene>
<dbReference type="AlphaFoldDB" id="A0A0H3K0T8"/>
<organism evidence="1 2">
    <name type="scientific">Synechococcus sp. (strain ATCC 27144 / PCC 6301 / SAUG 1402/1)</name>
    <name type="common">Anacystis nidulans</name>
    <dbReference type="NCBI Taxonomy" id="269084"/>
    <lineage>
        <taxon>Bacteria</taxon>
        <taxon>Bacillati</taxon>
        <taxon>Cyanobacteriota</taxon>
        <taxon>Cyanophyceae</taxon>
        <taxon>Synechococcales</taxon>
        <taxon>Synechococcaceae</taxon>
        <taxon>Synechococcus</taxon>
    </lineage>
</organism>
<dbReference type="KEGG" id="syc:syc0454_c"/>
<name>A0A0H3K0T8_SYNP6</name>
<evidence type="ECO:0000313" key="1">
    <source>
        <dbReference type="EMBL" id="BAD78644.1"/>
    </source>
</evidence>
<protein>
    <submittedName>
        <fullName evidence="1">Uncharacterized protein</fullName>
    </submittedName>
</protein>
<sequence>MRSLSYSLGAAILGSLGIWVTAGLSQVAWGDGAYLYGEAKTRDEIGKTYLVFAAAGNRLEGAIYMPYSSFDCFQGTIRDRQLVLTIADSFDGQEYRFSIPIAAAATEPNQPPQLAGFYDLKRLSDNDQRILKQCRQTPRSR</sequence>
<dbReference type="eggNOG" id="COG3170">
    <property type="taxonomic scope" value="Bacteria"/>
</dbReference>
<dbReference type="GeneID" id="72429949"/>
<reference evidence="1 2" key="1">
    <citation type="journal article" date="2007" name="Photosyn. Res.">
        <title>Complete nucleotide sequence of the freshwater unicellular cyanobacterium Synechococcus elongatus PCC 6301 chromosome: gene content and organization.</title>
        <authorList>
            <person name="Sugita C."/>
            <person name="Ogata K."/>
            <person name="Shikata M."/>
            <person name="Jikuya H."/>
            <person name="Takano J."/>
            <person name="Furumichi M."/>
            <person name="Kanehisa M."/>
            <person name="Omata T."/>
            <person name="Sugiura M."/>
            <person name="Sugita M."/>
        </authorList>
    </citation>
    <scope>NUCLEOTIDE SEQUENCE [LARGE SCALE GENOMIC DNA]</scope>
    <source>
        <strain evidence="2">ATCC 27144 / PCC 6301 / SAUG 1402/1</strain>
    </source>
</reference>
<dbReference type="RefSeq" id="WP_011242766.1">
    <property type="nucleotide sequence ID" value="NC_006576.1"/>
</dbReference>